<dbReference type="EC" id="5.3.1.8" evidence="3"/>
<feature type="binding site" evidence="8">
    <location>
        <position position="282"/>
    </location>
    <ligand>
        <name>Zn(2+)</name>
        <dbReference type="ChEBI" id="CHEBI:29105"/>
    </ligand>
</feature>
<proteinExistence type="inferred from homology"/>
<dbReference type="PIRSF" id="PIRSF001480">
    <property type="entry name" value="Mannose-6-phosphate_isomerase"/>
    <property type="match status" value="1"/>
</dbReference>
<dbReference type="InterPro" id="IPR001250">
    <property type="entry name" value="Man6P_Isoase-1"/>
</dbReference>
<organism evidence="11 12">
    <name type="scientific">Jiangella ureilytica</name>
    <dbReference type="NCBI Taxonomy" id="2530374"/>
    <lineage>
        <taxon>Bacteria</taxon>
        <taxon>Bacillati</taxon>
        <taxon>Actinomycetota</taxon>
        <taxon>Actinomycetes</taxon>
        <taxon>Jiangellales</taxon>
        <taxon>Jiangellaceae</taxon>
        <taxon>Jiangella</taxon>
    </lineage>
</organism>
<evidence type="ECO:0000256" key="7">
    <source>
        <dbReference type="PIRSR" id="PIRSR001480-1"/>
    </source>
</evidence>
<keyword evidence="5 8" id="KW-0862">Zinc</keyword>
<keyword evidence="6 11" id="KW-0413">Isomerase</keyword>
<feature type="region of interest" description="Disordered" evidence="9">
    <location>
        <begin position="1"/>
        <end position="20"/>
    </location>
</feature>
<dbReference type="InterPro" id="IPR018050">
    <property type="entry name" value="Pmannose_isomerase-type1_CS"/>
</dbReference>
<dbReference type="PRINTS" id="PR00714">
    <property type="entry name" value="MAN6PISMRASE"/>
</dbReference>
<dbReference type="SUPFAM" id="SSF51182">
    <property type="entry name" value="RmlC-like cupins"/>
    <property type="match status" value="1"/>
</dbReference>
<protein>
    <recommendedName>
        <fullName evidence="3">mannose-6-phosphate isomerase</fullName>
        <ecNumber evidence="3">5.3.1.8</ecNumber>
    </recommendedName>
</protein>
<dbReference type="PANTHER" id="PTHR10309">
    <property type="entry name" value="MANNOSE-6-PHOSPHATE ISOMERASE"/>
    <property type="match status" value="1"/>
</dbReference>
<dbReference type="Proteomes" id="UP000295621">
    <property type="component" value="Unassembled WGS sequence"/>
</dbReference>
<comment type="caution">
    <text evidence="11">The sequence shown here is derived from an EMBL/GenBank/DDBJ whole genome shotgun (WGS) entry which is preliminary data.</text>
</comment>
<evidence type="ECO:0000256" key="2">
    <source>
        <dbReference type="ARBA" id="ARBA00010772"/>
    </source>
</evidence>
<dbReference type="GO" id="GO:0005975">
    <property type="term" value="P:carbohydrate metabolic process"/>
    <property type="evidence" value="ECO:0007669"/>
    <property type="project" value="InterPro"/>
</dbReference>
<evidence type="ECO:0000256" key="9">
    <source>
        <dbReference type="SAM" id="MobiDB-lite"/>
    </source>
</evidence>
<dbReference type="NCBIfam" id="TIGR00218">
    <property type="entry name" value="manA"/>
    <property type="match status" value="1"/>
</dbReference>
<dbReference type="GO" id="GO:0009298">
    <property type="term" value="P:GDP-mannose biosynthetic process"/>
    <property type="evidence" value="ECO:0007669"/>
    <property type="project" value="InterPro"/>
</dbReference>
<name>A0A4R4RJI4_9ACTN</name>
<keyword evidence="12" id="KW-1185">Reference proteome</keyword>
<dbReference type="InterPro" id="IPR046457">
    <property type="entry name" value="PMI_typeI_cat"/>
</dbReference>
<dbReference type="Gene3D" id="2.60.120.10">
    <property type="entry name" value="Jelly Rolls"/>
    <property type="match status" value="2"/>
</dbReference>
<accession>A0A4R4RJI4</accession>
<dbReference type="Pfam" id="PF20511">
    <property type="entry name" value="PMI_typeI_cat"/>
    <property type="match status" value="1"/>
</dbReference>
<dbReference type="AlphaFoldDB" id="A0A4R4RJI4"/>
<dbReference type="PROSITE" id="PS00965">
    <property type="entry name" value="PMI_I_1"/>
    <property type="match status" value="1"/>
</dbReference>
<dbReference type="InterPro" id="IPR016305">
    <property type="entry name" value="Mannose-6-P_Isomerase"/>
</dbReference>
<comment type="similarity">
    <text evidence="2">Belongs to the mannose-6-phosphate isomerase type 1 family.</text>
</comment>
<evidence type="ECO:0000259" key="10">
    <source>
        <dbReference type="Pfam" id="PF20511"/>
    </source>
</evidence>
<dbReference type="GO" id="GO:0008270">
    <property type="term" value="F:zinc ion binding"/>
    <property type="evidence" value="ECO:0007669"/>
    <property type="project" value="InterPro"/>
</dbReference>
<reference evidence="11 12" key="1">
    <citation type="submission" date="2019-02" db="EMBL/GenBank/DDBJ databases">
        <title>Draft genome sequences of novel Actinobacteria.</title>
        <authorList>
            <person name="Sahin N."/>
            <person name="Ay H."/>
            <person name="Saygin H."/>
        </authorList>
    </citation>
    <scope>NUCLEOTIDE SEQUENCE [LARGE SCALE GENOMIC DNA]</scope>
    <source>
        <strain evidence="11 12">KC603</strain>
    </source>
</reference>
<gene>
    <name evidence="11" type="primary">manA</name>
    <name evidence="11" type="ORF">E1212_18095</name>
</gene>
<dbReference type="CDD" id="cd07011">
    <property type="entry name" value="cupin_PMI_type_I_N"/>
    <property type="match status" value="1"/>
</dbReference>
<feature type="active site" evidence="7">
    <location>
        <position position="301"/>
    </location>
</feature>
<dbReference type="EMBL" id="SMKL01000041">
    <property type="protein sequence ID" value="TDC49504.1"/>
    <property type="molecule type" value="Genomic_DNA"/>
</dbReference>
<dbReference type="GO" id="GO:0004476">
    <property type="term" value="F:mannose-6-phosphate isomerase activity"/>
    <property type="evidence" value="ECO:0007669"/>
    <property type="project" value="UniProtKB-EC"/>
</dbReference>
<evidence type="ECO:0000256" key="1">
    <source>
        <dbReference type="ARBA" id="ARBA00000757"/>
    </source>
</evidence>
<evidence type="ECO:0000256" key="4">
    <source>
        <dbReference type="ARBA" id="ARBA00022723"/>
    </source>
</evidence>
<dbReference type="Gene3D" id="1.10.441.10">
    <property type="entry name" value="Phosphomannose Isomerase, domain 2"/>
    <property type="match status" value="1"/>
</dbReference>
<dbReference type="GO" id="GO:0005829">
    <property type="term" value="C:cytosol"/>
    <property type="evidence" value="ECO:0007669"/>
    <property type="project" value="TreeGrafter"/>
</dbReference>
<evidence type="ECO:0000256" key="6">
    <source>
        <dbReference type="ARBA" id="ARBA00023235"/>
    </source>
</evidence>
<sequence length="416" mass="44036">MVAPAARPDPRPGDDGRPVSHVRRLGCRLVAVLLDNPVRSYAWGSPTVIPELLGRAPSGQPEAELWVGAHPGSPSTVSGDGRPLSALIEADPVATLGAAVVDRFGPRLPFLLKILAVQRPLSIQVHPTIEQAVEGYDAEDAAGLALDDPRRSYHDRNHKPEMAVALTPFEALVGFDDPVAVAASLEQSEHPDLVGAAAVLRDDDGLERLVRRWLTLDADAAAEIVTVLTGEASTRRHDPRFALVHRLAEAYPHDRGLLLALLLRHHVLEPGEAVFVPAGVPHAYLSGVAVEPQASSDNTLRAGLTPKHVDAAEVLRILRYEPRGEVLVAPVVTDPGIELYPVPGVDELRLARVLLSRSGVMVPGPCLVLVVEGSASLDGVSLARGHAAFVPASETGATLTGDGVAFTLTTALDQAR</sequence>
<feature type="binding site" evidence="8">
    <location>
        <position position="124"/>
    </location>
    <ligand>
        <name>Zn(2+)</name>
        <dbReference type="ChEBI" id="CHEBI:29105"/>
    </ligand>
</feature>
<feature type="compositionally biased region" description="Basic and acidic residues" evidence="9">
    <location>
        <begin position="8"/>
        <end position="18"/>
    </location>
</feature>
<feature type="binding site" evidence="8">
    <location>
        <position position="161"/>
    </location>
    <ligand>
        <name>Zn(2+)</name>
        <dbReference type="ChEBI" id="CHEBI:29105"/>
    </ligand>
</feature>
<evidence type="ECO:0000313" key="12">
    <source>
        <dbReference type="Proteomes" id="UP000295621"/>
    </source>
</evidence>
<evidence type="ECO:0000256" key="3">
    <source>
        <dbReference type="ARBA" id="ARBA00011956"/>
    </source>
</evidence>
<comment type="catalytic activity">
    <reaction evidence="1">
        <text>D-mannose 6-phosphate = D-fructose 6-phosphate</text>
        <dbReference type="Rhea" id="RHEA:12356"/>
        <dbReference type="ChEBI" id="CHEBI:58735"/>
        <dbReference type="ChEBI" id="CHEBI:61527"/>
        <dbReference type="EC" id="5.3.1.8"/>
    </reaction>
</comment>
<dbReference type="OrthoDB" id="9792649at2"/>
<dbReference type="PANTHER" id="PTHR10309:SF0">
    <property type="entry name" value="MANNOSE-6-PHOSPHATE ISOMERASE"/>
    <property type="match status" value="1"/>
</dbReference>
<dbReference type="InterPro" id="IPR014710">
    <property type="entry name" value="RmlC-like_jellyroll"/>
</dbReference>
<evidence type="ECO:0000256" key="8">
    <source>
        <dbReference type="PIRSR" id="PIRSR001480-2"/>
    </source>
</evidence>
<keyword evidence="4 8" id="KW-0479">Metal-binding</keyword>
<evidence type="ECO:0000256" key="5">
    <source>
        <dbReference type="ARBA" id="ARBA00022833"/>
    </source>
</evidence>
<comment type="cofactor">
    <cofactor evidence="8">
        <name>Zn(2+)</name>
        <dbReference type="ChEBI" id="CHEBI:29105"/>
    </cofactor>
    <text evidence="8">Binds 1 zinc ion per subunit.</text>
</comment>
<feature type="domain" description="Phosphomannose isomerase type I catalytic" evidence="10">
    <location>
        <begin position="34"/>
        <end position="175"/>
    </location>
</feature>
<dbReference type="InterPro" id="IPR011051">
    <property type="entry name" value="RmlC_Cupin_sf"/>
</dbReference>
<evidence type="ECO:0000313" key="11">
    <source>
        <dbReference type="EMBL" id="TDC49504.1"/>
    </source>
</evidence>
<feature type="binding site" evidence="8">
    <location>
        <position position="126"/>
    </location>
    <ligand>
        <name>Zn(2+)</name>
        <dbReference type="ChEBI" id="CHEBI:29105"/>
    </ligand>
</feature>